<dbReference type="RefSeq" id="YP_009015495.1">
    <property type="nucleotide sequence ID" value="NC_023719.1"/>
</dbReference>
<dbReference type="GeneID" id="18563408"/>
<reference evidence="1 2" key="1">
    <citation type="submission" date="2011-09" db="EMBL/GenBank/DDBJ databases">
        <authorList>
            <person name="Pope W.H."/>
            <person name="Pedulla M.L."/>
            <person name="Ford M.E."/>
            <person name="Peebles C.L."/>
            <person name="Hatfull G.H."/>
            <person name="Hendrix R.W."/>
        </authorList>
    </citation>
    <scope>NUCLEOTIDE SEQUENCE [LARGE SCALE GENOMIC DNA]</scope>
    <source>
        <strain evidence="1">G</strain>
    </source>
</reference>
<dbReference type="KEGG" id="vg:18563408"/>
<proteinExistence type="predicted"/>
<dbReference type="Proteomes" id="UP000009273">
    <property type="component" value="Segment"/>
</dbReference>
<evidence type="ECO:0000313" key="1">
    <source>
        <dbReference type="EMBL" id="AEO93452.1"/>
    </source>
</evidence>
<name>G3MBQ8_9CAUD</name>
<keyword evidence="2" id="KW-1185">Reference proteome</keyword>
<organism evidence="1 2">
    <name type="scientific">Bacillus phage G</name>
    <dbReference type="NCBI Taxonomy" id="2884420"/>
    <lineage>
        <taxon>Viruses</taxon>
        <taxon>Duplodnaviria</taxon>
        <taxon>Heunggongvirae</taxon>
        <taxon>Uroviricota</taxon>
        <taxon>Caudoviricetes</taxon>
        <taxon>Donellivirus</taxon>
        <taxon>Donellivirus gee</taxon>
    </lineage>
</organism>
<accession>G3MBQ8</accession>
<protein>
    <submittedName>
        <fullName evidence="1">Gp192</fullName>
    </submittedName>
</protein>
<sequence>MKETLFYIKDLKTEKYVSFKQVVDENNFASFIPSLVSSKEKATKYKYESGAVGNASLYVDFPYKIVEE</sequence>
<gene>
    <name evidence="1" type="primary">192</name>
    <name evidence="1" type="ORF">G_192</name>
</gene>
<evidence type="ECO:0000313" key="2">
    <source>
        <dbReference type="Proteomes" id="UP000009273"/>
    </source>
</evidence>
<dbReference type="EMBL" id="JN638751">
    <property type="protein sequence ID" value="AEO93452.1"/>
    <property type="molecule type" value="Genomic_DNA"/>
</dbReference>